<evidence type="ECO:0000259" key="1">
    <source>
        <dbReference type="Pfam" id="PF06544"/>
    </source>
</evidence>
<dbReference type="InterPro" id="IPR017359">
    <property type="entry name" value="Phi-like"/>
</dbReference>
<sequence>MSNSPEYEAQLDLLQLLTSMYTSEELSLPESTQSILHQYTEDPSFTVPVLDELEAELDLPIDEFDSESTERVIFQIILSLKNNNYTSKVKIRPKQPLFLSRNQYEKMLRDIPIYNDDDNEESSEYLLNTIELIKSKLQSLLSEIALQGNDNDQVEEIDEKDLQIDRIWFWLPTLSTREKRDDMVNFAKDVKLTGFVLAGKPALLCVEGNSQVIEKYMSRIKSESWSDIPKHHKKISERLRRPIENRAFSDMKEITNDISHYGQYNHRGDMSEVKKLMEKWGVGDDFGAVVMNSGY</sequence>
<dbReference type="PANTHER" id="PTHR15955:SF10">
    <property type="entry name" value="DUF1115 DOMAIN PROTEIN (AFU_ORTHOLOGUE AFUA_5G14750)"/>
    <property type="match status" value="1"/>
</dbReference>
<dbReference type="PANTHER" id="PTHR15955">
    <property type="entry name" value="RWD DOMAIN CONTAINING PROTEIN 2"/>
    <property type="match status" value="1"/>
</dbReference>
<keyword evidence="3" id="KW-1185">Reference proteome</keyword>
<dbReference type="GeneID" id="91093625"/>
<dbReference type="Proteomes" id="UP001355207">
    <property type="component" value="Chromosome 3"/>
</dbReference>
<dbReference type="AlphaFoldDB" id="A0AAX4JRH7"/>
<feature type="domain" description="Small nuclear ribonucleoprotein Prp3 C-terminal" evidence="1">
    <location>
        <begin position="168"/>
        <end position="245"/>
    </location>
</feature>
<gene>
    <name evidence="2" type="ORF">L201_002954</name>
</gene>
<evidence type="ECO:0000313" key="3">
    <source>
        <dbReference type="Proteomes" id="UP001355207"/>
    </source>
</evidence>
<dbReference type="RefSeq" id="XP_066074814.1">
    <property type="nucleotide sequence ID" value="XM_066218717.1"/>
</dbReference>
<dbReference type="Pfam" id="PF06544">
    <property type="entry name" value="Prp3_C"/>
    <property type="match status" value="1"/>
</dbReference>
<dbReference type="Gene3D" id="3.10.110.10">
    <property type="entry name" value="Ubiquitin Conjugating Enzyme"/>
    <property type="match status" value="1"/>
</dbReference>
<proteinExistence type="predicted"/>
<dbReference type="InterPro" id="IPR010541">
    <property type="entry name" value="Prp3_C"/>
</dbReference>
<evidence type="ECO:0000313" key="2">
    <source>
        <dbReference type="EMBL" id="WWC88051.1"/>
    </source>
</evidence>
<accession>A0AAX4JRH7</accession>
<protein>
    <recommendedName>
        <fullName evidence="1">Small nuclear ribonucleoprotein Prp3 C-terminal domain-containing protein</fullName>
    </recommendedName>
</protein>
<dbReference type="EMBL" id="CP144100">
    <property type="protein sequence ID" value="WWC88051.1"/>
    <property type="molecule type" value="Genomic_DNA"/>
</dbReference>
<reference evidence="2 3" key="1">
    <citation type="submission" date="2024-01" db="EMBL/GenBank/DDBJ databases">
        <title>Comparative genomics of Cryptococcus and Kwoniella reveals pathogenesis evolution and contrasting modes of karyotype evolution via chromosome fusion or intercentromeric recombination.</title>
        <authorList>
            <person name="Coelho M.A."/>
            <person name="David-Palma M."/>
            <person name="Shea T."/>
            <person name="Bowers K."/>
            <person name="McGinley-Smith S."/>
            <person name="Mohammad A.W."/>
            <person name="Gnirke A."/>
            <person name="Yurkov A.M."/>
            <person name="Nowrousian M."/>
            <person name="Sun S."/>
            <person name="Cuomo C.A."/>
            <person name="Heitman J."/>
        </authorList>
    </citation>
    <scope>NUCLEOTIDE SEQUENCE [LARGE SCALE GENOMIC DNA]</scope>
    <source>
        <strain evidence="2 3">CBS 6074</strain>
    </source>
</reference>
<dbReference type="InterPro" id="IPR059181">
    <property type="entry name" value="RWDD2A-B_C"/>
</dbReference>
<organism evidence="2 3">
    <name type="scientific">Kwoniella dendrophila CBS 6074</name>
    <dbReference type="NCBI Taxonomy" id="1295534"/>
    <lineage>
        <taxon>Eukaryota</taxon>
        <taxon>Fungi</taxon>
        <taxon>Dikarya</taxon>
        <taxon>Basidiomycota</taxon>
        <taxon>Agaricomycotina</taxon>
        <taxon>Tremellomycetes</taxon>
        <taxon>Tremellales</taxon>
        <taxon>Cryptococcaceae</taxon>
        <taxon>Kwoniella</taxon>
    </lineage>
</organism>
<name>A0AAX4JRH7_9TREE</name>
<dbReference type="PIRSF" id="PIRSF038021">
    <property type="entry name" value="UCP038021_RWDD2"/>
    <property type="match status" value="1"/>
</dbReference>
<dbReference type="InterPro" id="IPR016135">
    <property type="entry name" value="UBQ-conjugating_enzyme/RWD"/>
</dbReference>
<dbReference type="CDD" id="cd24163">
    <property type="entry name" value="RWDD2_C"/>
    <property type="match status" value="1"/>
</dbReference>